<accession>A0A812PKI6</accession>
<dbReference type="OrthoDB" id="417510at2759"/>
<evidence type="ECO:0000313" key="2">
    <source>
        <dbReference type="Proteomes" id="UP000604046"/>
    </source>
</evidence>
<proteinExistence type="predicted"/>
<keyword evidence="2" id="KW-1185">Reference proteome</keyword>
<comment type="caution">
    <text evidence="1">The sequence shown here is derived from an EMBL/GenBank/DDBJ whole genome shotgun (WGS) entry which is preliminary data.</text>
</comment>
<reference evidence="1" key="1">
    <citation type="submission" date="2021-02" db="EMBL/GenBank/DDBJ databases">
        <authorList>
            <person name="Dougan E. K."/>
            <person name="Rhodes N."/>
            <person name="Thang M."/>
            <person name="Chan C."/>
        </authorList>
    </citation>
    <scope>NUCLEOTIDE SEQUENCE</scope>
</reference>
<name>A0A812PKI6_9DINO</name>
<dbReference type="Proteomes" id="UP000604046">
    <property type="component" value="Unassembled WGS sequence"/>
</dbReference>
<organism evidence="1 2">
    <name type="scientific">Symbiodinium natans</name>
    <dbReference type="NCBI Taxonomy" id="878477"/>
    <lineage>
        <taxon>Eukaryota</taxon>
        <taxon>Sar</taxon>
        <taxon>Alveolata</taxon>
        <taxon>Dinophyceae</taxon>
        <taxon>Suessiales</taxon>
        <taxon>Symbiodiniaceae</taxon>
        <taxon>Symbiodinium</taxon>
    </lineage>
</organism>
<protein>
    <submittedName>
        <fullName evidence="1">Uncharacterized protein</fullName>
    </submittedName>
</protein>
<sequence length="205" mass="22076">MAAEGNHHKRSCPLFRPYVLVTCKSCGVAGGPSWIMTSGRHHGWSCPRYSYSDAGECKFCGFVGEVSMVTSNGPHHARLCQRFRPATADSPKVAVCKYCGLRGSAAMVTGIGDQHLTGCPRSTTKPAAKSTKYTTSKPTEKEGALSSWFSCFVGDCCSVDSAVRNEGQHEEIVVKDNTFGDVKKVEDIAEAETNVEDVAEEAVML</sequence>
<evidence type="ECO:0000313" key="1">
    <source>
        <dbReference type="EMBL" id="CAE7353624.1"/>
    </source>
</evidence>
<dbReference type="EMBL" id="CAJNDS010002153">
    <property type="protein sequence ID" value="CAE7353624.1"/>
    <property type="molecule type" value="Genomic_DNA"/>
</dbReference>
<dbReference type="AlphaFoldDB" id="A0A812PKI6"/>
<gene>
    <name evidence="1" type="ORF">SNAT2548_LOCUS18710</name>
</gene>